<comment type="similarity">
    <text evidence="2">Belongs to the CN hydrolase family. Apolipoprotein N-acyltransferase subfamily.</text>
</comment>
<dbReference type="InterPro" id="IPR059110">
    <property type="entry name" value="Lnt_campylobact"/>
</dbReference>
<evidence type="ECO:0000256" key="5">
    <source>
        <dbReference type="ARBA" id="ARBA00022679"/>
    </source>
</evidence>
<keyword evidence="12" id="KW-0449">Lipoprotein</keyword>
<feature type="transmembrane region" description="Helical" evidence="10">
    <location>
        <begin position="36"/>
        <end position="57"/>
    </location>
</feature>
<dbReference type="InterPro" id="IPR003010">
    <property type="entry name" value="C-N_Hydrolase"/>
</dbReference>
<feature type="transmembrane region" description="Helical" evidence="10">
    <location>
        <begin position="146"/>
        <end position="165"/>
    </location>
</feature>
<organism evidence="12 13">
    <name type="scientific">Helicobacter cinaedi</name>
    <dbReference type="NCBI Taxonomy" id="213"/>
    <lineage>
        <taxon>Bacteria</taxon>
        <taxon>Pseudomonadati</taxon>
        <taxon>Campylobacterota</taxon>
        <taxon>Epsilonproteobacteria</taxon>
        <taxon>Campylobacterales</taxon>
        <taxon>Helicobacteraceae</taxon>
        <taxon>Helicobacter</taxon>
    </lineage>
</organism>
<dbReference type="InterPro" id="IPR004563">
    <property type="entry name" value="Apolipo_AcylTrfase"/>
</dbReference>
<evidence type="ECO:0000256" key="6">
    <source>
        <dbReference type="ARBA" id="ARBA00022692"/>
    </source>
</evidence>
<keyword evidence="6 10" id="KW-0812">Transmembrane</keyword>
<protein>
    <submittedName>
        <fullName evidence="12">Apolipoprotein N-acyltransferase</fullName>
        <ecNumber evidence="12">2.3.1.-</ecNumber>
    </submittedName>
</protein>
<evidence type="ECO:0000313" key="13">
    <source>
        <dbReference type="Proteomes" id="UP000255103"/>
    </source>
</evidence>
<dbReference type="Pfam" id="PF26365">
    <property type="entry name" value="ApoNAT_membrane"/>
    <property type="match status" value="1"/>
</dbReference>
<dbReference type="Gene3D" id="3.60.110.10">
    <property type="entry name" value="Carbon-nitrogen hydrolase"/>
    <property type="match status" value="1"/>
</dbReference>
<dbReference type="InterPro" id="IPR059109">
    <property type="entry name" value="Lnt_membrane_dom"/>
</dbReference>
<evidence type="ECO:0000256" key="3">
    <source>
        <dbReference type="ARBA" id="ARBA00022475"/>
    </source>
</evidence>
<feature type="transmembrane region" description="Helical" evidence="10">
    <location>
        <begin position="93"/>
        <end position="112"/>
    </location>
</feature>
<keyword evidence="5 12" id="KW-0808">Transferase</keyword>
<evidence type="ECO:0000313" key="12">
    <source>
        <dbReference type="EMBL" id="STP11223.1"/>
    </source>
</evidence>
<feature type="domain" description="CN hydrolase" evidence="11">
    <location>
        <begin position="229"/>
        <end position="443"/>
    </location>
</feature>
<proteinExistence type="inferred from homology"/>
<dbReference type="Proteomes" id="UP000255103">
    <property type="component" value="Unassembled WGS sequence"/>
</dbReference>
<dbReference type="NCBIfam" id="TIGR00546">
    <property type="entry name" value="lnt"/>
    <property type="match status" value="1"/>
</dbReference>
<evidence type="ECO:0000256" key="2">
    <source>
        <dbReference type="ARBA" id="ARBA00010065"/>
    </source>
</evidence>
<evidence type="ECO:0000259" key="11">
    <source>
        <dbReference type="PROSITE" id="PS50263"/>
    </source>
</evidence>
<dbReference type="InterPro" id="IPR036526">
    <property type="entry name" value="C-N_Hydrolase_sf"/>
</dbReference>
<name>A0A377JTU6_9HELI</name>
<accession>A0A377JTU6</accession>
<dbReference type="PANTHER" id="PTHR38686:SF1">
    <property type="entry name" value="APOLIPOPROTEIN N-ACYLTRANSFERASE"/>
    <property type="match status" value="1"/>
</dbReference>
<dbReference type="GO" id="GO:0005886">
    <property type="term" value="C:plasma membrane"/>
    <property type="evidence" value="ECO:0007669"/>
    <property type="project" value="UniProtKB-SubCell"/>
</dbReference>
<evidence type="ECO:0000256" key="9">
    <source>
        <dbReference type="ARBA" id="ARBA00023315"/>
    </source>
</evidence>
<evidence type="ECO:0000256" key="8">
    <source>
        <dbReference type="ARBA" id="ARBA00023136"/>
    </source>
</evidence>
<feature type="transmembrane region" description="Helical" evidence="10">
    <location>
        <begin position="69"/>
        <end position="86"/>
    </location>
</feature>
<sequence length="443" mass="51266">MLNLQVLNLFGRIKAVFDIPYTPFVWHDRQSYKKNFMWLFISFIFASFCVAPFYIQWIFELCDVESPKILLSVFGLLSIASVLFIPKNRRFSVGFFIGVLWFYWISLGLRYFDMSVLIPLVVLAEALLIACVFYVGLWCECLLWRFGFIMLLSYFTPLGFDWIMLESVFAFSYFGVDKLSLGLIVLGLWVAIKYERWWKIVGILCLVLALDSKTFSENPPHIPLKIKLMQSEVSQDITWRMEQMESIFQNYIDQIEIAKNEGYEAVVLAESAFYVPLDSKYFSHFDKILQMSKDIVIIVGALRVEQNENGEVLYFNSTYKFENGEMTFLDKVLLVPFGERLPQSLLPIVNVFFEGIGGFSPGREFGYFDIKGVRFKNAICYEGTNSDFYADNPRLVIVTSNNAWFVPSIEPILQKNLMKYYARLHNSTILHATNLSKAAIIAP</sequence>
<feature type="transmembrane region" description="Helical" evidence="10">
    <location>
        <begin position="118"/>
        <end position="139"/>
    </location>
</feature>
<keyword evidence="9 12" id="KW-0012">Acyltransferase</keyword>
<dbReference type="AlphaFoldDB" id="A0A377JTU6"/>
<dbReference type="RefSeq" id="WP_115721873.1">
    <property type="nucleotide sequence ID" value="NZ_UGHX01000001.1"/>
</dbReference>
<dbReference type="EC" id="2.3.1.-" evidence="12"/>
<dbReference type="NCBIfam" id="NF008934">
    <property type="entry name" value="PRK12291.1"/>
    <property type="match status" value="1"/>
</dbReference>
<evidence type="ECO:0000256" key="7">
    <source>
        <dbReference type="ARBA" id="ARBA00022989"/>
    </source>
</evidence>
<dbReference type="GO" id="GO:0016410">
    <property type="term" value="F:N-acyltransferase activity"/>
    <property type="evidence" value="ECO:0007669"/>
    <property type="project" value="InterPro"/>
</dbReference>
<keyword evidence="8 10" id="KW-0472">Membrane</keyword>
<keyword evidence="3" id="KW-1003">Cell membrane</keyword>
<reference evidence="12 13" key="1">
    <citation type="submission" date="2018-06" db="EMBL/GenBank/DDBJ databases">
        <authorList>
            <consortium name="Pathogen Informatics"/>
            <person name="Doyle S."/>
        </authorList>
    </citation>
    <scope>NUCLEOTIDE SEQUENCE [LARGE SCALE GENOMIC DNA]</scope>
    <source>
        <strain evidence="12 13">NCTC12219</strain>
    </source>
</reference>
<evidence type="ECO:0000256" key="4">
    <source>
        <dbReference type="ARBA" id="ARBA00022519"/>
    </source>
</evidence>
<dbReference type="SUPFAM" id="SSF56317">
    <property type="entry name" value="Carbon-nitrogen hydrolase"/>
    <property type="match status" value="1"/>
</dbReference>
<dbReference type="EMBL" id="UGHX01000001">
    <property type="protein sequence ID" value="STP11223.1"/>
    <property type="molecule type" value="Genomic_DNA"/>
</dbReference>
<dbReference type="PANTHER" id="PTHR38686">
    <property type="entry name" value="APOLIPOPROTEIN N-ACYLTRANSFERASE"/>
    <property type="match status" value="1"/>
</dbReference>
<evidence type="ECO:0000256" key="1">
    <source>
        <dbReference type="ARBA" id="ARBA00004651"/>
    </source>
</evidence>
<dbReference type="GO" id="GO:0042158">
    <property type="term" value="P:lipoprotein biosynthetic process"/>
    <property type="evidence" value="ECO:0007669"/>
    <property type="project" value="InterPro"/>
</dbReference>
<keyword evidence="4" id="KW-0997">Cell inner membrane</keyword>
<evidence type="ECO:0000256" key="10">
    <source>
        <dbReference type="SAM" id="Phobius"/>
    </source>
</evidence>
<feature type="transmembrane region" description="Helical" evidence="10">
    <location>
        <begin position="171"/>
        <end position="192"/>
    </location>
</feature>
<gene>
    <name evidence="12" type="primary">lnt</name>
    <name evidence="12" type="ORF">NCTC12219_01109</name>
</gene>
<comment type="subcellular location">
    <subcellularLocation>
        <location evidence="1">Cell membrane</location>
        <topology evidence="1">Multi-pass membrane protein</topology>
    </subcellularLocation>
</comment>
<keyword evidence="7 10" id="KW-1133">Transmembrane helix</keyword>
<dbReference type="PROSITE" id="PS50263">
    <property type="entry name" value="CN_HYDROLASE"/>
    <property type="match status" value="1"/>
</dbReference>